<dbReference type="EMBL" id="BGZK01001397">
    <property type="protein sequence ID" value="GBP79029.1"/>
    <property type="molecule type" value="Genomic_DNA"/>
</dbReference>
<proteinExistence type="predicted"/>
<dbReference type="Proteomes" id="UP000299102">
    <property type="component" value="Unassembled WGS sequence"/>
</dbReference>
<organism evidence="1 2">
    <name type="scientific">Eumeta variegata</name>
    <name type="common">Bagworm moth</name>
    <name type="synonym">Eumeta japonica</name>
    <dbReference type="NCBI Taxonomy" id="151549"/>
    <lineage>
        <taxon>Eukaryota</taxon>
        <taxon>Metazoa</taxon>
        <taxon>Ecdysozoa</taxon>
        <taxon>Arthropoda</taxon>
        <taxon>Hexapoda</taxon>
        <taxon>Insecta</taxon>
        <taxon>Pterygota</taxon>
        <taxon>Neoptera</taxon>
        <taxon>Endopterygota</taxon>
        <taxon>Lepidoptera</taxon>
        <taxon>Glossata</taxon>
        <taxon>Ditrysia</taxon>
        <taxon>Tineoidea</taxon>
        <taxon>Psychidae</taxon>
        <taxon>Oiketicinae</taxon>
        <taxon>Eumeta</taxon>
    </lineage>
</organism>
<name>A0A4C1YWK6_EUMVA</name>
<gene>
    <name evidence="1" type="ORF">EVAR_56644_1</name>
</gene>
<dbReference type="AlphaFoldDB" id="A0A4C1YWK6"/>
<evidence type="ECO:0000313" key="2">
    <source>
        <dbReference type="Proteomes" id="UP000299102"/>
    </source>
</evidence>
<keyword evidence="2" id="KW-1185">Reference proteome</keyword>
<accession>A0A4C1YWK6</accession>
<reference evidence="1 2" key="1">
    <citation type="journal article" date="2019" name="Commun. Biol.">
        <title>The bagworm genome reveals a unique fibroin gene that provides high tensile strength.</title>
        <authorList>
            <person name="Kono N."/>
            <person name="Nakamura H."/>
            <person name="Ohtoshi R."/>
            <person name="Tomita M."/>
            <person name="Numata K."/>
            <person name="Arakawa K."/>
        </authorList>
    </citation>
    <scope>NUCLEOTIDE SEQUENCE [LARGE SCALE GENOMIC DNA]</scope>
</reference>
<evidence type="ECO:0000313" key="1">
    <source>
        <dbReference type="EMBL" id="GBP79029.1"/>
    </source>
</evidence>
<comment type="caution">
    <text evidence="1">The sequence shown here is derived from an EMBL/GenBank/DDBJ whole genome shotgun (WGS) entry which is preliminary data.</text>
</comment>
<protein>
    <submittedName>
        <fullName evidence="1">Uncharacterized protein</fullName>
    </submittedName>
</protein>
<sequence>MLWGANVSAGAGTEIRTGYEKLKKLTSFSILHSASCRQKMRKDYHQHSIDCGASVAAAEISSAAGAGPAKVFTTKAITFSIQFIQTHNYVTRKLKRVPIHQTLSTHDGDAVDGGPGRALGAKISRVRQEIYACSADLVPCEQMDTTLPEKRTAAEVFGYTL</sequence>